<dbReference type="InterPro" id="IPR011990">
    <property type="entry name" value="TPR-like_helical_dom_sf"/>
</dbReference>
<feature type="compositionally biased region" description="Polar residues" evidence="2">
    <location>
        <begin position="115"/>
        <end position="132"/>
    </location>
</feature>
<proteinExistence type="predicted"/>
<feature type="compositionally biased region" description="Low complexity" evidence="2">
    <location>
        <begin position="416"/>
        <end position="437"/>
    </location>
</feature>
<dbReference type="Proteomes" id="UP001434883">
    <property type="component" value="Unassembled WGS sequence"/>
</dbReference>
<organism evidence="3 4">
    <name type="scientific">Xenoophorus captivus</name>
    <dbReference type="NCBI Taxonomy" id="1517983"/>
    <lineage>
        <taxon>Eukaryota</taxon>
        <taxon>Metazoa</taxon>
        <taxon>Chordata</taxon>
        <taxon>Craniata</taxon>
        <taxon>Vertebrata</taxon>
        <taxon>Euteleostomi</taxon>
        <taxon>Actinopterygii</taxon>
        <taxon>Neopterygii</taxon>
        <taxon>Teleostei</taxon>
        <taxon>Neoteleostei</taxon>
        <taxon>Acanthomorphata</taxon>
        <taxon>Ovalentaria</taxon>
        <taxon>Atherinomorphae</taxon>
        <taxon>Cyprinodontiformes</taxon>
        <taxon>Goodeidae</taxon>
        <taxon>Xenoophorus</taxon>
    </lineage>
</organism>
<feature type="repeat" description="TPR" evidence="1">
    <location>
        <begin position="453"/>
        <end position="486"/>
    </location>
</feature>
<evidence type="ECO:0000313" key="3">
    <source>
        <dbReference type="EMBL" id="MEQ2195949.1"/>
    </source>
</evidence>
<feature type="compositionally biased region" description="Basic and acidic residues" evidence="2">
    <location>
        <begin position="377"/>
        <end position="388"/>
    </location>
</feature>
<feature type="compositionally biased region" description="Acidic residues" evidence="2">
    <location>
        <begin position="394"/>
        <end position="404"/>
    </location>
</feature>
<gene>
    <name evidence="3" type="ORF">XENOCAPTIV_020919</name>
</gene>
<feature type="compositionally biased region" description="Acidic residues" evidence="2">
    <location>
        <begin position="350"/>
        <end position="367"/>
    </location>
</feature>
<protein>
    <submittedName>
        <fullName evidence="3">Uncharacterized protein</fullName>
    </submittedName>
</protein>
<keyword evidence="1" id="KW-0802">TPR repeat</keyword>
<feature type="compositionally biased region" description="Basic and acidic residues" evidence="2">
    <location>
        <begin position="340"/>
        <end position="349"/>
    </location>
</feature>
<feature type="compositionally biased region" description="Polar residues" evidence="2">
    <location>
        <begin position="252"/>
        <end position="273"/>
    </location>
</feature>
<evidence type="ECO:0000256" key="1">
    <source>
        <dbReference type="PROSITE-ProRule" id="PRU00339"/>
    </source>
</evidence>
<feature type="compositionally biased region" description="Acidic residues" evidence="2">
    <location>
        <begin position="298"/>
        <end position="315"/>
    </location>
</feature>
<accession>A0ABV0QJC3</accession>
<sequence length="504" mass="55989">MRVCVFLQMQLAESMASSTEPAWLRQPLDNNEHKSTKKKQTIPKPGLSSPPPDRNFNVLPVVVDLDQSGSGGEEPHQNLSNEVINLSAETSTELIGIGRFVPQLQISSDEKSDGPNRTSPSETNFNHITVPQNRRDSDLQQPESCSKAELSRLSPELEASHGSFNLELEDSNDVLDAADTEEEEQKLLSELQINGSFDVNKSLSESRSRRTVSSCRASNVDESINESIVTTKKKRAAVIYDSDEEEELRSPLSHSFQVLGSSTPKLSPPGSSTRRSRKIVGGNTSVVSHRSLLQSVIEDIDDQDVQDEDENDEDNGEKFSGVDSEPGETLHSEEEEEEVDHSADDMKFDLEEEEDGGMETEDEEDHDVSDQLSAAGEDSRVGSTRDELQLEETSRDEEEEEEEGMKDHTESTNVASSEDLSSSLEELSSEPELTSGEQMDQCAAKSIVESDSYESLVQRGKECYSQARLDDALRFFLKAIDIQPGDSEVQFMTIQLYRQLSQNR</sequence>
<dbReference type="PROSITE" id="PS50005">
    <property type="entry name" value="TPR"/>
    <property type="match status" value="1"/>
</dbReference>
<comment type="caution">
    <text evidence="3">The sequence shown here is derived from an EMBL/GenBank/DDBJ whole genome shotgun (WGS) entry which is preliminary data.</text>
</comment>
<feature type="region of interest" description="Disordered" evidence="2">
    <location>
        <begin position="16"/>
        <end position="56"/>
    </location>
</feature>
<keyword evidence="4" id="KW-1185">Reference proteome</keyword>
<feature type="compositionally biased region" description="Polar residues" evidence="2">
    <location>
        <begin position="282"/>
        <end position="294"/>
    </location>
</feature>
<dbReference type="Gene3D" id="1.25.40.10">
    <property type="entry name" value="Tetratricopeptide repeat domain"/>
    <property type="match status" value="1"/>
</dbReference>
<dbReference type="EMBL" id="JAHRIN010012945">
    <property type="protein sequence ID" value="MEQ2195949.1"/>
    <property type="molecule type" value="Genomic_DNA"/>
</dbReference>
<feature type="region of interest" description="Disordered" evidence="2">
    <location>
        <begin position="243"/>
        <end position="443"/>
    </location>
</feature>
<dbReference type="InterPro" id="IPR019734">
    <property type="entry name" value="TPR_rpt"/>
</dbReference>
<evidence type="ECO:0000313" key="4">
    <source>
        <dbReference type="Proteomes" id="UP001434883"/>
    </source>
</evidence>
<feature type="region of interest" description="Disordered" evidence="2">
    <location>
        <begin position="105"/>
        <end position="144"/>
    </location>
</feature>
<evidence type="ECO:0000256" key="2">
    <source>
        <dbReference type="SAM" id="MobiDB-lite"/>
    </source>
</evidence>
<dbReference type="SUPFAM" id="SSF48452">
    <property type="entry name" value="TPR-like"/>
    <property type="match status" value="1"/>
</dbReference>
<name>A0ABV0QJC3_9TELE</name>
<reference evidence="3 4" key="1">
    <citation type="submission" date="2021-06" db="EMBL/GenBank/DDBJ databases">
        <authorList>
            <person name="Palmer J.M."/>
        </authorList>
    </citation>
    <scope>NUCLEOTIDE SEQUENCE [LARGE SCALE GENOMIC DNA]</scope>
    <source>
        <strain evidence="3 4">XC_2019</strain>
        <tissue evidence="3">Muscle</tissue>
    </source>
</reference>